<keyword evidence="3" id="KW-1185">Reference proteome</keyword>
<accession>A0A2M8WU85</accession>
<dbReference type="GO" id="GO:0030151">
    <property type="term" value="F:molybdenum ion binding"/>
    <property type="evidence" value="ECO:0007669"/>
    <property type="project" value="InterPro"/>
</dbReference>
<name>A0A2M8WU85_9MICO</name>
<dbReference type="EMBL" id="PGTZ01000006">
    <property type="protein sequence ID" value="PJI94501.1"/>
    <property type="molecule type" value="Genomic_DNA"/>
</dbReference>
<dbReference type="PANTHER" id="PTHR14237:SF19">
    <property type="entry name" value="MITOCHONDRIAL AMIDOXIME REDUCING COMPONENT 1"/>
    <property type="match status" value="1"/>
</dbReference>
<feature type="domain" description="MOSC" evidence="1">
    <location>
        <begin position="132"/>
        <end position="279"/>
    </location>
</feature>
<dbReference type="GO" id="GO:0003824">
    <property type="term" value="F:catalytic activity"/>
    <property type="evidence" value="ECO:0007669"/>
    <property type="project" value="InterPro"/>
</dbReference>
<dbReference type="InterPro" id="IPR005302">
    <property type="entry name" value="MoCF_Sase_C"/>
</dbReference>
<comment type="caution">
    <text evidence="2">The sequence shown here is derived from an EMBL/GenBank/DDBJ whole genome shotgun (WGS) entry which is preliminary data.</text>
</comment>
<evidence type="ECO:0000313" key="3">
    <source>
        <dbReference type="Proteomes" id="UP000231586"/>
    </source>
</evidence>
<gene>
    <name evidence="2" type="ORF">CLV34_0340</name>
</gene>
<dbReference type="Gene3D" id="2.40.33.20">
    <property type="entry name" value="PK beta-barrel domain-like"/>
    <property type="match status" value="1"/>
</dbReference>
<dbReference type="PROSITE" id="PS51340">
    <property type="entry name" value="MOSC"/>
    <property type="match status" value="1"/>
</dbReference>
<dbReference type="InterPro" id="IPR005303">
    <property type="entry name" value="MOCOS_middle"/>
</dbReference>
<dbReference type="AlphaFoldDB" id="A0A2M8WU85"/>
<dbReference type="SUPFAM" id="SSF50800">
    <property type="entry name" value="PK beta-barrel domain-like"/>
    <property type="match status" value="1"/>
</dbReference>
<dbReference type="RefSeq" id="WP_211289321.1">
    <property type="nucleotide sequence ID" value="NZ_PGTZ01000006.1"/>
</dbReference>
<protein>
    <recommendedName>
        <fullName evidence="1">MOSC domain-containing protein</fullName>
    </recommendedName>
</protein>
<dbReference type="Pfam" id="PF03473">
    <property type="entry name" value="MOSC"/>
    <property type="match status" value="1"/>
</dbReference>
<reference evidence="2 3" key="1">
    <citation type="submission" date="2017-11" db="EMBL/GenBank/DDBJ databases">
        <title>Genomic Encyclopedia of Archaeal and Bacterial Type Strains, Phase II (KMG-II): From Individual Species to Whole Genera.</title>
        <authorList>
            <person name="Goeker M."/>
        </authorList>
    </citation>
    <scope>NUCLEOTIDE SEQUENCE [LARGE SCALE GENOMIC DNA]</scope>
    <source>
        <strain evidence="2 3">DSM 22413</strain>
    </source>
</reference>
<dbReference type="SUPFAM" id="SSF141673">
    <property type="entry name" value="MOSC N-terminal domain-like"/>
    <property type="match status" value="1"/>
</dbReference>
<dbReference type="PANTHER" id="PTHR14237">
    <property type="entry name" value="MOLYBDOPTERIN COFACTOR SULFURASE MOSC"/>
    <property type="match status" value="1"/>
</dbReference>
<dbReference type="InterPro" id="IPR011037">
    <property type="entry name" value="Pyrv_Knase-like_insert_dom_sf"/>
</dbReference>
<dbReference type="Pfam" id="PF03476">
    <property type="entry name" value="MOSC_N"/>
    <property type="match status" value="1"/>
</dbReference>
<proteinExistence type="predicted"/>
<evidence type="ECO:0000259" key="1">
    <source>
        <dbReference type="PROSITE" id="PS51340"/>
    </source>
</evidence>
<organism evidence="2 3">
    <name type="scientific">Luteimicrobium subarcticum</name>
    <dbReference type="NCBI Taxonomy" id="620910"/>
    <lineage>
        <taxon>Bacteria</taxon>
        <taxon>Bacillati</taxon>
        <taxon>Actinomycetota</taxon>
        <taxon>Actinomycetes</taxon>
        <taxon>Micrococcales</taxon>
        <taxon>Luteimicrobium</taxon>
    </lineage>
</organism>
<evidence type="ECO:0000313" key="2">
    <source>
        <dbReference type="EMBL" id="PJI94501.1"/>
    </source>
</evidence>
<sequence>MSTASTAGRVDSLHVYPVKGCHRVDVDSATLDPWGLVGDRRFLPVDETGKLVSQREVRALTGVRPALADGVLTLTAPGRDDLPDLDVATAARADVTASIWGTEFRASSCGDDADAWLSRAAGRELRLVWMDDPTRRPVLDAEWTRPGDVVSAADGYPLLLASTSSLAALNDWIAAESSPDEVVPMTRFRPNLVVSGFDAWAEDDWSGRRLRVGDTTLRVAGPCARCVMTTTDQESGERRREPLRTLARHRKVAQELLFAVNLLTDGPGTLRVGDPVEVLG</sequence>
<dbReference type="GO" id="GO:0030170">
    <property type="term" value="F:pyridoxal phosphate binding"/>
    <property type="evidence" value="ECO:0007669"/>
    <property type="project" value="InterPro"/>
</dbReference>
<dbReference type="Proteomes" id="UP000231586">
    <property type="component" value="Unassembled WGS sequence"/>
</dbReference>